<accession>A0A8C9TCQ4</accession>
<dbReference type="OrthoDB" id="8941567at2759"/>
<reference evidence="1" key="3">
    <citation type="submission" date="2025-09" db="UniProtKB">
        <authorList>
            <consortium name="Ensembl"/>
        </authorList>
    </citation>
    <scope>IDENTIFICATION</scope>
</reference>
<organism evidence="1 2">
    <name type="scientific">Scleropages formosus</name>
    <name type="common">Asian bonytongue</name>
    <name type="synonym">Osteoglossum formosum</name>
    <dbReference type="NCBI Taxonomy" id="113540"/>
    <lineage>
        <taxon>Eukaryota</taxon>
        <taxon>Metazoa</taxon>
        <taxon>Chordata</taxon>
        <taxon>Craniata</taxon>
        <taxon>Vertebrata</taxon>
        <taxon>Euteleostomi</taxon>
        <taxon>Actinopterygii</taxon>
        <taxon>Neopterygii</taxon>
        <taxon>Teleostei</taxon>
        <taxon>Osteoglossocephala</taxon>
        <taxon>Osteoglossomorpha</taxon>
        <taxon>Osteoglossiformes</taxon>
        <taxon>Osteoglossidae</taxon>
        <taxon>Scleropages</taxon>
    </lineage>
</organism>
<dbReference type="Proteomes" id="UP000694397">
    <property type="component" value="Chromosome 13"/>
</dbReference>
<sequence>MDPLTRCQSGRSIFCKSWQALVVTESTPAHHSREKSQRSLTTHMFTVTFFLFSSLQGETADQTETSIHPLRKISILNSPSHPTPSRGPPVFCIHCINLLTVMQAPNGPAAGHLRGVESTILTGAHGNLDLYPGRPPTRGPFPCTHLNSSVETLLYLRFSRFPPSLSIADTLL</sequence>
<evidence type="ECO:0000313" key="2">
    <source>
        <dbReference type="Proteomes" id="UP000694397"/>
    </source>
</evidence>
<proteinExistence type="predicted"/>
<keyword evidence="2" id="KW-1185">Reference proteome</keyword>
<dbReference type="AlphaFoldDB" id="A0A8C9TCQ4"/>
<evidence type="ECO:0000313" key="1">
    <source>
        <dbReference type="Ensembl" id="ENSSFOP00015048793.1"/>
    </source>
</evidence>
<reference evidence="1 2" key="1">
    <citation type="submission" date="2019-04" db="EMBL/GenBank/DDBJ databases">
        <authorList>
            <consortium name="Wellcome Sanger Institute Data Sharing"/>
        </authorList>
    </citation>
    <scope>NUCLEOTIDE SEQUENCE [LARGE SCALE GENOMIC DNA]</scope>
</reference>
<protein>
    <submittedName>
        <fullName evidence="1">Uncharacterized protein</fullName>
    </submittedName>
</protein>
<dbReference type="GeneTree" id="ENSGT00940000177072"/>
<reference evidence="1" key="2">
    <citation type="submission" date="2025-08" db="UniProtKB">
        <authorList>
            <consortium name="Ensembl"/>
        </authorList>
    </citation>
    <scope>IDENTIFICATION</scope>
</reference>
<name>A0A8C9TCQ4_SCLFO</name>
<dbReference type="Ensembl" id="ENSSFOT00015061828.1">
    <property type="protein sequence ID" value="ENSSFOP00015048793.1"/>
    <property type="gene ID" value="ENSSFOG00015028577.1"/>
</dbReference>